<dbReference type="InterPro" id="IPR006089">
    <property type="entry name" value="Acyl-CoA_DH_CS"/>
</dbReference>
<dbReference type="Gene3D" id="1.20.140.10">
    <property type="entry name" value="Butyryl-CoA Dehydrogenase, subunit A, domain 3"/>
    <property type="match status" value="1"/>
</dbReference>
<comment type="caution">
    <text evidence="6">The sequence shown here is derived from an EMBL/GenBank/DDBJ whole genome shotgun (WGS) entry which is preliminary data.</text>
</comment>
<dbReference type="FunFam" id="1.20.140.10:FF:000004">
    <property type="entry name" value="Acyl-CoA dehydrogenase FadE25"/>
    <property type="match status" value="1"/>
</dbReference>
<dbReference type="InterPro" id="IPR009100">
    <property type="entry name" value="AcylCoA_DH/oxidase_NM_dom_sf"/>
</dbReference>
<dbReference type="Pfam" id="PF00441">
    <property type="entry name" value="Acyl-CoA_dh_1"/>
    <property type="match status" value="1"/>
</dbReference>
<name>A0A645E964_9ZZZZ</name>
<evidence type="ECO:0000256" key="3">
    <source>
        <dbReference type="ARBA" id="ARBA00022630"/>
    </source>
</evidence>
<keyword evidence="3" id="KW-0285">Flavoprotein</keyword>
<dbReference type="Gene3D" id="2.40.110.10">
    <property type="entry name" value="Butyryl-CoA Dehydrogenase, subunit A, domain 2"/>
    <property type="match status" value="1"/>
</dbReference>
<dbReference type="EMBL" id="VSSQ01044622">
    <property type="protein sequence ID" value="MPM98457.1"/>
    <property type="molecule type" value="Genomic_DNA"/>
</dbReference>
<protein>
    <submittedName>
        <fullName evidence="6">Acyl-CoA dehydrogenase, short-chain specific</fullName>
        <ecNumber evidence="6">1.3.8.1</ecNumber>
    </submittedName>
</protein>
<evidence type="ECO:0000256" key="1">
    <source>
        <dbReference type="ARBA" id="ARBA00001974"/>
    </source>
</evidence>
<sequence>MTDKAKGNKGMSILVIPADAPGFSIGKHEKKMGIRASATADLIFDNCIVPKENLIGREGDGFKMIMQTLDIGRIGVGAVGLGIAQGAIEETLKYVSQRKQFGKTIGSFQNTQFELADMRTRVDSAQLIIYRAACTKDAGLPFGLYACMGKYYGATVGSDTTRRCLQLFGGYGYMREYHIERMMRDAKIVEIYEGTSEIQKMVIATHMKVGK</sequence>
<comment type="similarity">
    <text evidence="2">Belongs to the acyl-CoA dehydrogenase family.</text>
</comment>
<dbReference type="SUPFAM" id="SSF47203">
    <property type="entry name" value="Acyl-CoA dehydrogenase C-terminal domain-like"/>
    <property type="match status" value="1"/>
</dbReference>
<keyword evidence="4" id="KW-0274">FAD</keyword>
<dbReference type="SUPFAM" id="SSF56645">
    <property type="entry name" value="Acyl-CoA dehydrogenase NM domain-like"/>
    <property type="match status" value="1"/>
</dbReference>
<comment type="cofactor">
    <cofactor evidence="1">
        <name>FAD</name>
        <dbReference type="ChEBI" id="CHEBI:57692"/>
    </cofactor>
</comment>
<dbReference type="InterPro" id="IPR009075">
    <property type="entry name" value="AcylCo_DH/oxidase_C"/>
</dbReference>
<accession>A0A645E964</accession>
<keyword evidence="6" id="KW-0560">Oxidoreductase</keyword>
<feature type="domain" description="Acyl-CoA dehydrogenase/oxidase C-terminal" evidence="5">
    <location>
        <begin position="59"/>
        <end position="207"/>
    </location>
</feature>
<dbReference type="AlphaFoldDB" id="A0A645E964"/>
<reference evidence="6" key="1">
    <citation type="submission" date="2019-08" db="EMBL/GenBank/DDBJ databases">
        <authorList>
            <person name="Kucharzyk K."/>
            <person name="Murdoch R.W."/>
            <person name="Higgins S."/>
            <person name="Loffler F."/>
        </authorList>
    </citation>
    <scope>NUCLEOTIDE SEQUENCE</scope>
</reference>
<dbReference type="PROSITE" id="PS00073">
    <property type="entry name" value="ACYL_COA_DH_2"/>
    <property type="match status" value="1"/>
</dbReference>
<dbReference type="PANTHER" id="PTHR43884:SF12">
    <property type="entry name" value="ISOVALERYL-COA DEHYDROGENASE, MITOCHONDRIAL-RELATED"/>
    <property type="match status" value="1"/>
</dbReference>
<evidence type="ECO:0000256" key="2">
    <source>
        <dbReference type="ARBA" id="ARBA00009347"/>
    </source>
</evidence>
<proteinExistence type="inferred from homology"/>
<evidence type="ECO:0000256" key="4">
    <source>
        <dbReference type="ARBA" id="ARBA00022827"/>
    </source>
</evidence>
<dbReference type="GO" id="GO:0016937">
    <property type="term" value="F:short-chain fatty acyl-CoA dehydrogenase activity"/>
    <property type="evidence" value="ECO:0007669"/>
    <property type="project" value="UniProtKB-EC"/>
</dbReference>
<dbReference type="InterPro" id="IPR046373">
    <property type="entry name" value="Acyl-CoA_Oxase/DH_mid-dom_sf"/>
</dbReference>
<dbReference type="EC" id="1.3.8.1" evidence="6"/>
<organism evidence="6">
    <name type="scientific">bioreactor metagenome</name>
    <dbReference type="NCBI Taxonomy" id="1076179"/>
    <lineage>
        <taxon>unclassified sequences</taxon>
        <taxon>metagenomes</taxon>
        <taxon>ecological metagenomes</taxon>
    </lineage>
</organism>
<evidence type="ECO:0000259" key="5">
    <source>
        <dbReference type="Pfam" id="PF00441"/>
    </source>
</evidence>
<dbReference type="PANTHER" id="PTHR43884">
    <property type="entry name" value="ACYL-COA DEHYDROGENASE"/>
    <property type="match status" value="1"/>
</dbReference>
<evidence type="ECO:0000313" key="6">
    <source>
        <dbReference type="EMBL" id="MPM98457.1"/>
    </source>
</evidence>
<dbReference type="InterPro" id="IPR036250">
    <property type="entry name" value="AcylCo_DH-like_C"/>
</dbReference>
<gene>
    <name evidence="6" type="primary">bcd_27</name>
    <name evidence="6" type="ORF">SDC9_145645</name>
</gene>